<evidence type="ECO:0000259" key="3">
    <source>
        <dbReference type="Pfam" id="PF21109"/>
    </source>
</evidence>
<feature type="compositionally biased region" description="Acidic residues" evidence="1">
    <location>
        <begin position="30"/>
        <end position="48"/>
    </location>
</feature>
<dbReference type="CDD" id="cd00063">
    <property type="entry name" value="FN3"/>
    <property type="match status" value="1"/>
</dbReference>
<dbReference type="PANTHER" id="PTHR31594">
    <property type="entry name" value="AIG1-TYPE G DOMAIN-CONTAINING PROTEIN"/>
    <property type="match status" value="1"/>
</dbReference>
<dbReference type="InterPro" id="IPR040581">
    <property type="entry name" value="Thioredoxin_11"/>
</dbReference>
<reference evidence="4 5" key="1">
    <citation type="submission" date="2020-10" db="EMBL/GenBank/DDBJ databases">
        <title>Pygocentrus nattereri (red-bellied piranha) genome, fPygNat1, primary haplotype.</title>
        <authorList>
            <person name="Myers G."/>
            <person name="Meyer A."/>
            <person name="Karagic N."/>
            <person name="Pippel M."/>
            <person name="Winkler S."/>
            <person name="Tracey A."/>
            <person name="Wood J."/>
            <person name="Formenti G."/>
            <person name="Howe K."/>
            <person name="Fedrigo O."/>
            <person name="Jarvis E.D."/>
        </authorList>
    </citation>
    <scope>NUCLEOTIDE SEQUENCE [LARGE SCALE GENOMIC DNA]</scope>
</reference>
<dbReference type="InterPro" id="IPR052090">
    <property type="entry name" value="Cytolytic_pore-forming_toxin"/>
</dbReference>
<organism evidence="4 5">
    <name type="scientific">Pygocentrus nattereri</name>
    <name type="common">Red-bellied piranha</name>
    <dbReference type="NCBI Taxonomy" id="42514"/>
    <lineage>
        <taxon>Eukaryota</taxon>
        <taxon>Metazoa</taxon>
        <taxon>Chordata</taxon>
        <taxon>Craniata</taxon>
        <taxon>Vertebrata</taxon>
        <taxon>Euteleostomi</taxon>
        <taxon>Actinopterygii</taxon>
        <taxon>Neopterygii</taxon>
        <taxon>Teleostei</taxon>
        <taxon>Ostariophysi</taxon>
        <taxon>Characiformes</taxon>
        <taxon>Characoidei</taxon>
        <taxon>Pygocentrus</taxon>
    </lineage>
</organism>
<accession>A0AAR2LXZ9</accession>
<protein>
    <recommendedName>
        <fullName evidence="6">Fibronectin type-III domain-containing protein</fullName>
    </recommendedName>
</protein>
<feature type="domain" description="Stonustoxin-like helical" evidence="3">
    <location>
        <begin position="337"/>
        <end position="429"/>
    </location>
</feature>
<dbReference type="GeneTree" id="ENSGT00390000014380"/>
<keyword evidence="5" id="KW-1185">Reference proteome</keyword>
<name>A0AAR2LXZ9_PYGNA</name>
<evidence type="ECO:0000313" key="4">
    <source>
        <dbReference type="Ensembl" id="ENSPNAP00000081463.1"/>
    </source>
</evidence>
<reference evidence="4" key="3">
    <citation type="submission" date="2025-09" db="UniProtKB">
        <authorList>
            <consortium name="Ensembl"/>
        </authorList>
    </citation>
    <scope>IDENTIFICATION</scope>
</reference>
<proteinExistence type="predicted"/>
<feature type="domain" description="SNTX thioredoxin-like" evidence="2">
    <location>
        <begin position="448"/>
        <end position="565"/>
    </location>
</feature>
<dbReference type="AlphaFoldDB" id="A0AAR2LXZ9"/>
<dbReference type="InterPro" id="IPR003961">
    <property type="entry name" value="FN3_dom"/>
</dbReference>
<evidence type="ECO:0000256" key="1">
    <source>
        <dbReference type="SAM" id="MobiDB-lite"/>
    </source>
</evidence>
<feature type="region of interest" description="Disordered" evidence="1">
    <location>
        <begin position="28"/>
        <end position="53"/>
    </location>
</feature>
<dbReference type="Pfam" id="PF21109">
    <property type="entry name" value="Stonustoxin_helical"/>
    <property type="match status" value="1"/>
</dbReference>
<dbReference type="InterPro" id="IPR048997">
    <property type="entry name" value="Stonustoxin-like_helical"/>
</dbReference>
<gene>
    <name evidence="4" type="primary">BRD9</name>
</gene>
<reference evidence="4" key="2">
    <citation type="submission" date="2025-08" db="UniProtKB">
        <authorList>
            <consortium name="Ensembl"/>
        </authorList>
    </citation>
    <scope>IDENTIFICATION</scope>
</reference>
<dbReference type="Ensembl" id="ENSPNAT00000086242.1">
    <property type="protein sequence ID" value="ENSPNAP00000081463.1"/>
    <property type="gene ID" value="ENSPNAG00000000347.2"/>
</dbReference>
<dbReference type="Pfam" id="PF18078">
    <property type="entry name" value="Thioredoxin_11"/>
    <property type="match status" value="1"/>
</dbReference>
<sequence>MDHQSLFRIFESTLPLHTETMRIHVRLRDEEDEEDEECKDEEDEEDEECKGSAAMDSEDFDIVEVAGLGRPFQLGMAYDYRKHKLLPGLTLWDYEGLQAKICVSDQYDTKFDLLSSDSSDDKTSTTKISAYLKIAALCRIVDVSGSCTYFTDEKKSEKKAKLTLSYHATTKFKQLSMDHLTQISYLSELKGTGATHIVVAILYGADAYFVFERELDSHKNKWELEGELKLTIQKLSFLATGELGGSGERKDSEKHEFEKTSCTFHGDFKLESNPCTLQDALQVYTKLPYMLGEKGEHAVPLQVWLYPLSKLPKSRLEESDCIVREISDTLNTRMSHAIDRLNMIEGKVNDLMNNEVAKSLALFHSKLQDLKQKFSQHKADFMTNLAHLLPLIRGYDKEESDLVDLLQTYEDSLFNSPAMDRWLEYRKMESDVLGSFLKQLRETGVNLDEDLHILLSDAEIENVVSFTFTSLDLPDEFLSDLAKPDEAEKKTPDEIPTWLTRGIIKTMRKNLSLFKDLKRSNNDRHTTFNVSSQNNLVISDRSARSSHHEIHPGACIMLYEGGSDEPICFTPPTKPVFSATIDVCSRSIIVKLNPKCRATVKRTLEYKPRTKEGWKTLAVQRDEEKLTNLESGSEYEIRCTAVGKLEELPVTSDIISVRPSDTLEGTE</sequence>
<dbReference type="Proteomes" id="UP001501920">
    <property type="component" value="Chromosome 20"/>
</dbReference>
<evidence type="ECO:0008006" key="6">
    <source>
        <dbReference type="Google" id="ProtNLM"/>
    </source>
</evidence>
<dbReference type="PANTHER" id="PTHR31594:SF15">
    <property type="entry name" value="VERRUCOTOXIN SUBUNIT BETA ISOFORM X1-RELATED"/>
    <property type="match status" value="1"/>
</dbReference>
<evidence type="ECO:0000259" key="2">
    <source>
        <dbReference type="Pfam" id="PF18078"/>
    </source>
</evidence>
<evidence type="ECO:0000313" key="5">
    <source>
        <dbReference type="Proteomes" id="UP001501920"/>
    </source>
</evidence>